<dbReference type="InterPro" id="IPR027417">
    <property type="entry name" value="P-loop_NTPase"/>
</dbReference>
<dbReference type="PANTHER" id="PTHR42960">
    <property type="entry name" value="YCF46 PROTEIN"/>
    <property type="match status" value="1"/>
</dbReference>
<gene>
    <name evidence="6" type="ORF">BJP34_04855</name>
</gene>
<dbReference type="AlphaFoldDB" id="A0A1D8TMJ7"/>
<organism evidence="6 7">
    <name type="scientific">Moorena producens PAL-8-15-08-1</name>
    <dbReference type="NCBI Taxonomy" id="1458985"/>
    <lineage>
        <taxon>Bacteria</taxon>
        <taxon>Bacillati</taxon>
        <taxon>Cyanobacteriota</taxon>
        <taxon>Cyanophyceae</taxon>
        <taxon>Coleofasciculales</taxon>
        <taxon>Coleofasciculaceae</taxon>
        <taxon>Moorena</taxon>
    </lineage>
</organism>
<dbReference type="EMBL" id="CP017599">
    <property type="protein sequence ID" value="AOW98871.1"/>
    <property type="molecule type" value="Genomic_DNA"/>
</dbReference>
<accession>A0A1D8TMJ7</accession>
<dbReference type="Gene3D" id="3.40.50.300">
    <property type="entry name" value="P-loop containing nucleotide triphosphate hydrolases"/>
    <property type="match status" value="1"/>
</dbReference>
<dbReference type="Proteomes" id="UP000177870">
    <property type="component" value="Chromosome"/>
</dbReference>
<dbReference type="RefSeq" id="WP_070391376.1">
    <property type="nucleotide sequence ID" value="NZ_CP017599.1"/>
</dbReference>
<evidence type="ECO:0000256" key="3">
    <source>
        <dbReference type="ARBA" id="ARBA00038088"/>
    </source>
</evidence>
<evidence type="ECO:0000313" key="7">
    <source>
        <dbReference type="Proteomes" id="UP000177870"/>
    </source>
</evidence>
<dbReference type="InterPro" id="IPR003593">
    <property type="entry name" value="AAA+_ATPase"/>
</dbReference>
<dbReference type="SUPFAM" id="SSF52540">
    <property type="entry name" value="P-loop containing nucleoside triphosphate hydrolases"/>
    <property type="match status" value="1"/>
</dbReference>
<dbReference type="InterPro" id="IPR052381">
    <property type="entry name" value="AAA_domain_protein"/>
</dbReference>
<evidence type="ECO:0000259" key="5">
    <source>
        <dbReference type="SMART" id="SM00382"/>
    </source>
</evidence>
<name>A0A1D8TMJ7_9CYAN</name>
<dbReference type="GO" id="GO:0016887">
    <property type="term" value="F:ATP hydrolysis activity"/>
    <property type="evidence" value="ECO:0007669"/>
    <property type="project" value="InterPro"/>
</dbReference>
<dbReference type="PANTHER" id="PTHR42960:SF1">
    <property type="entry name" value="YCF46 PROTEIN"/>
    <property type="match status" value="1"/>
</dbReference>
<dbReference type="Pfam" id="PF00004">
    <property type="entry name" value="AAA"/>
    <property type="match status" value="1"/>
</dbReference>
<comment type="similarity">
    <text evidence="3">Belongs to the AAA ATPase family. Highly divergent.</text>
</comment>
<dbReference type="GO" id="GO:0005524">
    <property type="term" value="F:ATP binding"/>
    <property type="evidence" value="ECO:0007669"/>
    <property type="project" value="UniProtKB-KW"/>
</dbReference>
<proteinExistence type="inferred from homology"/>
<sequence length="588" mass="65955">MNIPEVGTLLECYRAVSIGIPLIERHNVLRWICQSLTQDGVFLVYLWNLASRGFQKIEWDGNSQTLESSMVNVLEEREPFSQVVEVLNFCQAYSGKALFILEDLPSLLDSADSGQSITIRTSLSNVLYNFGLSSDKFIILLDTGENELPRILNSIIPAAEFPFPEPKEVTALLKTHLVEYGLADQETPLDDRLARSIGGLTPEEIRMAVKLAAKKNKYAPIVSCLLSDGRFGKADATRTRSVAKGLSPAFSERSSERAKGERKQFHIAVNKAQSQSELAKQLINYKIHRLKGFGLEFLKPDVGEFGGLDKLKQALEWVKQDFSDQARAYGIPLPKGWLLIGPPGTGKTFAAKVCAQTLGFPLISMGVDLVIGSSPTHLKRLLCRVEAASPCVLFLDELDKFFDSQTNNTKQILGILLTWLQEKTTPTFVIGTLNRLDALPPELTRAGRFDKLFYVGFPKEIERFEIFKLHASRFDPRYREGNGPLTEKQWRRLLSATRKCTGAEIRAIVESAVQRVFHQGQRTPFKIELENLLQQREAMTPLYSQDTERVLAMENRAEGVCKPSSSPDKSIFAREITTLWGEQLNVRS</sequence>
<reference evidence="7" key="1">
    <citation type="submission" date="2016-10" db="EMBL/GenBank/DDBJ databases">
        <title>Comparative genomics uncovers the prolific and rare metabolic potential of the cyanobacterial genus Moorea.</title>
        <authorList>
            <person name="Leao T."/>
            <person name="Castelao G."/>
            <person name="Korobeynikov A."/>
            <person name="Monroe E.A."/>
            <person name="Podell S."/>
            <person name="Glukhov E."/>
            <person name="Allen E."/>
            <person name="Gerwick W.H."/>
            <person name="Gerwick L."/>
        </authorList>
    </citation>
    <scope>NUCLEOTIDE SEQUENCE [LARGE SCALE GENOMIC DNA]</scope>
    <source>
        <strain evidence="7">PAL-8-15-08-1</strain>
    </source>
</reference>
<protein>
    <recommendedName>
        <fullName evidence="4">Uncharacterized AAA domain-containing protein ycf46</fullName>
    </recommendedName>
</protein>
<evidence type="ECO:0000256" key="1">
    <source>
        <dbReference type="ARBA" id="ARBA00022741"/>
    </source>
</evidence>
<evidence type="ECO:0000256" key="2">
    <source>
        <dbReference type="ARBA" id="ARBA00022840"/>
    </source>
</evidence>
<evidence type="ECO:0000313" key="6">
    <source>
        <dbReference type="EMBL" id="AOW98871.1"/>
    </source>
</evidence>
<keyword evidence="2" id="KW-0067">ATP-binding</keyword>
<keyword evidence="1" id="KW-0547">Nucleotide-binding</keyword>
<dbReference type="Gene3D" id="1.10.8.60">
    <property type="match status" value="1"/>
</dbReference>
<evidence type="ECO:0000256" key="4">
    <source>
        <dbReference type="ARBA" id="ARBA00040480"/>
    </source>
</evidence>
<dbReference type="SMART" id="SM00382">
    <property type="entry name" value="AAA"/>
    <property type="match status" value="1"/>
</dbReference>
<dbReference type="STRING" id="1458985.BJP34_04855"/>
<dbReference type="KEGG" id="mpro:BJP34_04855"/>
<dbReference type="InterPro" id="IPR003959">
    <property type="entry name" value="ATPase_AAA_core"/>
</dbReference>
<feature type="domain" description="AAA+ ATPase" evidence="5">
    <location>
        <begin position="333"/>
        <end position="459"/>
    </location>
</feature>